<dbReference type="GO" id="GO:0003677">
    <property type="term" value="F:DNA binding"/>
    <property type="evidence" value="ECO:0007669"/>
    <property type="project" value="UniProtKB-KW"/>
</dbReference>
<dbReference type="CDD" id="cd00397">
    <property type="entry name" value="DNA_BRE_C"/>
    <property type="match status" value="1"/>
</dbReference>
<organism evidence="6 7">
    <name type="scientific">Vibrio scophthalmi</name>
    <dbReference type="NCBI Taxonomy" id="45658"/>
    <lineage>
        <taxon>Bacteria</taxon>
        <taxon>Pseudomonadati</taxon>
        <taxon>Pseudomonadota</taxon>
        <taxon>Gammaproteobacteria</taxon>
        <taxon>Vibrionales</taxon>
        <taxon>Vibrionaceae</taxon>
        <taxon>Vibrio</taxon>
    </lineage>
</organism>
<evidence type="ECO:0000256" key="2">
    <source>
        <dbReference type="ARBA" id="ARBA00022908"/>
    </source>
</evidence>
<dbReference type="AlphaFoldDB" id="A0A1C7FDB6"/>
<dbReference type="Pfam" id="PF00589">
    <property type="entry name" value="Phage_integrase"/>
    <property type="match status" value="1"/>
</dbReference>
<keyword evidence="2" id="KW-0229">DNA integration</keyword>
<dbReference type="GO" id="GO:0006310">
    <property type="term" value="P:DNA recombination"/>
    <property type="evidence" value="ECO:0007669"/>
    <property type="project" value="UniProtKB-KW"/>
</dbReference>
<dbReference type="EMBL" id="CP016414">
    <property type="protein sequence ID" value="ANU37009.1"/>
    <property type="molecule type" value="Genomic_DNA"/>
</dbReference>
<keyword evidence="7" id="KW-1185">Reference proteome</keyword>
<keyword evidence="3" id="KW-0238">DNA-binding</keyword>
<dbReference type="InterPro" id="IPR011010">
    <property type="entry name" value="DNA_brk_join_enz"/>
</dbReference>
<dbReference type="SUPFAM" id="SSF56349">
    <property type="entry name" value="DNA breaking-rejoining enzymes"/>
    <property type="match status" value="1"/>
</dbReference>
<dbReference type="InterPro" id="IPR002104">
    <property type="entry name" value="Integrase_catalytic"/>
</dbReference>
<dbReference type="InterPro" id="IPR050090">
    <property type="entry name" value="Tyrosine_recombinase_XerCD"/>
</dbReference>
<evidence type="ECO:0000259" key="5">
    <source>
        <dbReference type="PROSITE" id="PS51898"/>
    </source>
</evidence>
<dbReference type="InterPro" id="IPR013762">
    <property type="entry name" value="Integrase-like_cat_sf"/>
</dbReference>
<evidence type="ECO:0000313" key="7">
    <source>
        <dbReference type="Proteomes" id="UP000092528"/>
    </source>
</evidence>
<dbReference type="Gene3D" id="1.10.443.10">
    <property type="entry name" value="Intergrase catalytic core"/>
    <property type="match status" value="1"/>
</dbReference>
<dbReference type="PANTHER" id="PTHR30349:SF41">
    <property type="entry name" value="INTEGRASE_RECOMBINASE PROTEIN MJ0367-RELATED"/>
    <property type="match status" value="1"/>
</dbReference>
<proteinExistence type="inferred from homology"/>
<keyword evidence="4" id="KW-0233">DNA recombination</keyword>
<evidence type="ECO:0000256" key="3">
    <source>
        <dbReference type="ARBA" id="ARBA00023125"/>
    </source>
</evidence>
<dbReference type="PANTHER" id="PTHR30349">
    <property type="entry name" value="PHAGE INTEGRASE-RELATED"/>
    <property type="match status" value="1"/>
</dbReference>
<accession>A0A1C7FDB6</accession>
<name>A0A1C7FDB6_9VIBR</name>
<evidence type="ECO:0000256" key="4">
    <source>
        <dbReference type="ARBA" id="ARBA00023172"/>
    </source>
</evidence>
<protein>
    <recommendedName>
        <fullName evidence="5">Tyr recombinase domain-containing protein</fullName>
    </recommendedName>
</protein>
<dbReference type="GeneID" id="96873132"/>
<dbReference type="PATRIC" id="fig|45658.7.peg.1875"/>
<dbReference type="GO" id="GO:0015074">
    <property type="term" value="P:DNA integration"/>
    <property type="evidence" value="ECO:0007669"/>
    <property type="project" value="UniProtKB-KW"/>
</dbReference>
<comment type="similarity">
    <text evidence="1">Belongs to the 'phage' integrase family.</text>
</comment>
<gene>
    <name evidence="6" type="ORF">VSVS05_01884</name>
</gene>
<reference evidence="6 7" key="1">
    <citation type="submission" date="2016-07" db="EMBL/GenBank/DDBJ databases">
        <title>Genome sequencing of Vibrio scophthalmi strain VS-05, an isolated from Paralichthys olivaceus.</title>
        <authorList>
            <person name="Han H.-J."/>
        </authorList>
    </citation>
    <scope>NUCLEOTIDE SEQUENCE [LARGE SCALE GENOMIC DNA]</scope>
    <source>
        <strain evidence="6 7">VS-05</strain>
    </source>
</reference>
<dbReference type="Proteomes" id="UP000092528">
    <property type="component" value="Chromosome 1"/>
</dbReference>
<evidence type="ECO:0000256" key="1">
    <source>
        <dbReference type="ARBA" id="ARBA00008857"/>
    </source>
</evidence>
<sequence length="473" mass="53148">MEHISFKLATGQKSSALYIDGVPVDAYNFYVNDLARTAPENTAMNKAADLRTFFAYLNALDDPDEIVKLNIGVKTGTPLLTEMILQFPNYLSMGTNSSSETLSYLAAKKTKRMPTSHSTNQRIISSVRGFLNESAQFQVEMQSASELGLIDLSLSPDVMFGEALFRKEIPANQRKVLLKKSVIAGVVRNGPKLGRSSILKAKKSSYSPAPEGAFVKKALPHEDAIPVLNETRTLRDRLFLSLVMGTGLRETEAASVLLQDIDIKNRSVKCVDPRTRPLAYSNEFEEISGETALRIPYKGRTTPETFFIEPFRTFFFDTLQQYLVKERQPLHVGHSFLFVVLDRGKYLGRPLILSADKTRQYPFKQALKAVYKNRGLPVRKLALHSLRHMYGVHCRNYIVVGYRKDGTPIQGLDKHIVQRLIAHSEISSTEAYALPDIELTQNKIDRALRLVQSGIINSEQKLLLNSYFGAELK</sequence>
<feature type="domain" description="Tyr recombinase" evidence="5">
    <location>
        <begin position="214"/>
        <end position="445"/>
    </location>
</feature>
<dbReference type="PROSITE" id="PS51898">
    <property type="entry name" value="TYR_RECOMBINASE"/>
    <property type="match status" value="1"/>
</dbReference>
<evidence type="ECO:0000313" key="6">
    <source>
        <dbReference type="EMBL" id="ANU37009.1"/>
    </source>
</evidence>
<dbReference type="RefSeq" id="WP_065545552.1">
    <property type="nucleotide sequence ID" value="NZ_CP016414.1"/>
</dbReference>